<dbReference type="KEGG" id="maj:MAA_10918"/>
<dbReference type="AlphaFoldDB" id="A0A0B2X933"/>
<sequence length="99" mass="10813">MPSVVYSDSSEDEEDVSEDGYPSDEIGGKGNLKGFIVYDDDELADIDDLTKEVSARDTKARKQTKPAKPWSTGVATKKWQVVKGARGADRKLHSVVSLP</sequence>
<protein>
    <submittedName>
        <fullName evidence="2">Ribonuclease H-like protein</fullName>
    </submittedName>
</protein>
<evidence type="ECO:0000256" key="1">
    <source>
        <dbReference type="SAM" id="MobiDB-lite"/>
    </source>
</evidence>
<comment type="caution">
    <text evidence="2">The sequence shown here is derived from an EMBL/GenBank/DDBJ whole genome shotgun (WGS) entry which is preliminary data.</text>
</comment>
<organism evidence="2 3">
    <name type="scientific">Metarhizium robertsii (strain ARSEF 23 / ATCC MYA-3075)</name>
    <name type="common">Metarhizium anisopliae (strain ARSEF 23)</name>
    <dbReference type="NCBI Taxonomy" id="655844"/>
    <lineage>
        <taxon>Eukaryota</taxon>
        <taxon>Fungi</taxon>
        <taxon>Dikarya</taxon>
        <taxon>Ascomycota</taxon>
        <taxon>Pezizomycotina</taxon>
        <taxon>Sordariomycetes</taxon>
        <taxon>Hypocreomycetidae</taxon>
        <taxon>Hypocreales</taxon>
        <taxon>Clavicipitaceae</taxon>
        <taxon>Metarhizium</taxon>
    </lineage>
</organism>
<dbReference type="GeneID" id="23632367"/>
<keyword evidence="3" id="KW-1185">Reference proteome</keyword>
<accession>A0A0B2X933</accession>
<reference evidence="2 3" key="2">
    <citation type="journal article" date="2014" name="Proc. Natl. Acad. Sci. U.S.A.">
        <title>Trajectory and genomic determinants of fungal-pathogen speciation and host adaptation.</title>
        <authorList>
            <person name="Hu X."/>
            <person name="Xiao G."/>
            <person name="Zheng P."/>
            <person name="Shang Y."/>
            <person name="Su Y."/>
            <person name="Zhang X."/>
            <person name="Liu X."/>
            <person name="Zhan S."/>
            <person name="St Leger R.J."/>
            <person name="Wang C."/>
        </authorList>
    </citation>
    <scope>GENOME REANNOTATION</scope>
    <source>
        <strain evidence="3">ARSEF 23 / ATCC MYA-3075</strain>
    </source>
</reference>
<dbReference type="HOGENOM" id="CLU_2320919_0_0_1"/>
<proteinExistence type="predicted"/>
<feature type="region of interest" description="Disordered" evidence="1">
    <location>
        <begin position="1"/>
        <end position="27"/>
    </location>
</feature>
<dbReference type="EMBL" id="ADNJ02000003">
    <property type="protein sequence ID" value="KHO11403.1"/>
    <property type="molecule type" value="Genomic_DNA"/>
</dbReference>
<name>A0A0B2X933_METRA</name>
<feature type="compositionally biased region" description="Acidic residues" evidence="1">
    <location>
        <begin position="9"/>
        <end position="22"/>
    </location>
</feature>
<gene>
    <name evidence="2" type="ORF">MAA_10918</name>
</gene>
<evidence type="ECO:0000313" key="2">
    <source>
        <dbReference type="EMBL" id="KHO11403.1"/>
    </source>
</evidence>
<evidence type="ECO:0000313" key="3">
    <source>
        <dbReference type="Proteomes" id="UP000002498"/>
    </source>
</evidence>
<dbReference type="RefSeq" id="XP_011411166.1">
    <property type="nucleotide sequence ID" value="XM_011412864.1"/>
</dbReference>
<reference evidence="2 3" key="1">
    <citation type="journal article" date="2011" name="PLoS Genet.">
        <title>Genome sequencing and comparative transcriptomics of the model entomopathogenic fungi Metarhizium anisopliae and M. acridum.</title>
        <authorList>
            <person name="Gao Q."/>
            <person name="Jin K."/>
            <person name="Ying S.H."/>
            <person name="Zhang Y."/>
            <person name="Xiao G."/>
            <person name="Shang Y."/>
            <person name="Duan Z."/>
            <person name="Hu X."/>
            <person name="Xie X.Q."/>
            <person name="Zhou G."/>
            <person name="Peng G."/>
            <person name="Luo Z."/>
            <person name="Huang W."/>
            <person name="Wang B."/>
            <person name="Fang W."/>
            <person name="Wang S."/>
            <person name="Zhong Y."/>
            <person name="Ma L.J."/>
            <person name="St Leger R.J."/>
            <person name="Zhao G.P."/>
            <person name="Pei Y."/>
            <person name="Feng M.G."/>
            <person name="Xia Y."/>
            <person name="Wang C."/>
        </authorList>
    </citation>
    <scope>NUCLEOTIDE SEQUENCE [LARGE SCALE GENOMIC DNA]</scope>
    <source>
        <strain evidence="3">ARSEF 23 / ATCC MYA-3075</strain>
    </source>
</reference>
<dbReference type="Proteomes" id="UP000002498">
    <property type="component" value="Unassembled WGS sequence"/>
</dbReference>